<dbReference type="EMBL" id="JACGWJ010000196">
    <property type="protein sequence ID" value="KAL0294306.1"/>
    <property type="molecule type" value="Genomic_DNA"/>
</dbReference>
<feature type="domain" description="Reverse transcriptase Ty1/copia-type" evidence="1">
    <location>
        <begin position="160"/>
        <end position="214"/>
    </location>
</feature>
<dbReference type="InterPro" id="IPR013103">
    <property type="entry name" value="RVT_2"/>
</dbReference>
<reference evidence="2" key="2">
    <citation type="journal article" date="2024" name="Plant">
        <title>Genomic evolution and insights into agronomic trait innovations of Sesamum species.</title>
        <authorList>
            <person name="Miao H."/>
            <person name="Wang L."/>
            <person name="Qu L."/>
            <person name="Liu H."/>
            <person name="Sun Y."/>
            <person name="Le M."/>
            <person name="Wang Q."/>
            <person name="Wei S."/>
            <person name="Zheng Y."/>
            <person name="Lin W."/>
            <person name="Duan Y."/>
            <person name="Cao H."/>
            <person name="Xiong S."/>
            <person name="Wang X."/>
            <person name="Wei L."/>
            <person name="Li C."/>
            <person name="Ma Q."/>
            <person name="Ju M."/>
            <person name="Zhao R."/>
            <person name="Li G."/>
            <person name="Mu C."/>
            <person name="Tian Q."/>
            <person name="Mei H."/>
            <person name="Zhang T."/>
            <person name="Gao T."/>
            <person name="Zhang H."/>
        </authorList>
    </citation>
    <scope>NUCLEOTIDE SEQUENCE</scope>
    <source>
        <strain evidence="2">G02</strain>
    </source>
</reference>
<proteinExistence type="predicted"/>
<gene>
    <name evidence="2" type="ORF">Sradi_6893800</name>
</gene>
<name>A0AAW2JJ73_SESRA</name>
<protein>
    <submittedName>
        <fullName evidence="2">Retrovirus-related Pol polyprotein from transposon RE2</fullName>
    </submittedName>
</protein>
<organism evidence="2">
    <name type="scientific">Sesamum radiatum</name>
    <name type="common">Black benniseed</name>
    <dbReference type="NCBI Taxonomy" id="300843"/>
    <lineage>
        <taxon>Eukaryota</taxon>
        <taxon>Viridiplantae</taxon>
        <taxon>Streptophyta</taxon>
        <taxon>Embryophyta</taxon>
        <taxon>Tracheophyta</taxon>
        <taxon>Spermatophyta</taxon>
        <taxon>Magnoliopsida</taxon>
        <taxon>eudicotyledons</taxon>
        <taxon>Gunneridae</taxon>
        <taxon>Pentapetalae</taxon>
        <taxon>asterids</taxon>
        <taxon>lamiids</taxon>
        <taxon>Lamiales</taxon>
        <taxon>Pedaliaceae</taxon>
        <taxon>Sesamum</taxon>
    </lineage>
</organism>
<dbReference type="Pfam" id="PF07727">
    <property type="entry name" value="RVT_2"/>
    <property type="match status" value="1"/>
</dbReference>
<dbReference type="AlphaFoldDB" id="A0AAW2JJ73"/>
<accession>A0AAW2JJ73</accession>
<comment type="caution">
    <text evidence="2">The sequence shown here is derived from an EMBL/GenBank/DDBJ whole genome shotgun (WGS) entry which is preliminary data.</text>
</comment>
<evidence type="ECO:0000313" key="2">
    <source>
        <dbReference type="EMBL" id="KAL0294306.1"/>
    </source>
</evidence>
<evidence type="ECO:0000259" key="1">
    <source>
        <dbReference type="Pfam" id="PF07727"/>
    </source>
</evidence>
<sequence length="234" mass="26773">MISNTASWVLDTSCGAHICNNLQVLERSRKLSKDEMILRLGDGKAVAAEAIGSLSLVYGYVYLMKYKSETFRRFKEYRLDMENQTGRKIKSLRSDRGADVMMSRLRNQMKNLSMIARHHLSLQFTLIVFQSSIGQLENLEHLRDKWFEAMKSEMDFMSSNQVWIMVDPPKGVRPVGSKWVYKCKLGADGKVTAFKARLVAKGYTQRPRVDFEETLFACSHGQVHSDTDCHSSMV</sequence>
<reference evidence="2" key="1">
    <citation type="submission" date="2020-06" db="EMBL/GenBank/DDBJ databases">
        <authorList>
            <person name="Li T."/>
            <person name="Hu X."/>
            <person name="Zhang T."/>
            <person name="Song X."/>
            <person name="Zhang H."/>
            <person name="Dai N."/>
            <person name="Sheng W."/>
            <person name="Hou X."/>
            <person name="Wei L."/>
        </authorList>
    </citation>
    <scope>NUCLEOTIDE SEQUENCE</scope>
    <source>
        <strain evidence="2">G02</strain>
        <tissue evidence="2">Leaf</tissue>
    </source>
</reference>